<reference evidence="1" key="1">
    <citation type="submission" date="2018-11" db="EMBL/GenBank/DDBJ databases">
        <authorList>
            <consortium name="Pathogen Informatics"/>
        </authorList>
    </citation>
    <scope>NUCLEOTIDE SEQUENCE</scope>
</reference>
<protein>
    <submittedName>
        <fullName evidence="1">Uncharacterized protein</fullName>
    </submittedName>
</protein>
<dbReference type="EMBL" id="CAAALY010008002">
    <property type="protein sequence ID" value="VEL10088.1"/>
    <property type="molecule type" value="Genomic_DNA"/>
</dbReference>
<evidence type="ECO:0000313" key="2">
    <source>
        <dbReference type="Proteomes" id="UP000784294"/>
    </source>
</evidence>
<comment type="caution">
    <text evidence="1">The sequence shown here is derived from an EMBL/GenBank/DDBJ whole genome shotgun (WGS) entry which is preliminary data.</text>
</comment>
<accession>A0A3S5A8R8</accession>
<organism evidence="1 2">
    <name type="scientific">Protopolystoma xenopodis</name>
    <dbReference type="NCBI Taxonomy" id="117903"/>
    <lineage>
        <taxon>Eukaryota</taxon>
        <taxon>Metazoa</taxon>
        <taxon>Spiralia</taxon>
        <taxon>Lophotrochozoa</taxon>
        <taxon>Platyhelminthes</taxon>
        <taxon>Monogenea</taxon>
        <taxon>Polyopisthocotylea</taxon>
        <taxon>Polystomatidea</taxon>
        <taxon>Polystomatidae</taxon>
        <taxon>Protopolystoma</taxon>
    </lineage>
</organism>
<gene>
    <name evidence="1" type="ORF">PXEA_LOCUS3528</name>
</gene>
<dbReference type="AlphaFoldDB" id="A0A3S5A8R8"/>
<keyword evidence="2" id="KW-1185">Reference proteome</keyword>
<proteinExistence type="predicted"/>
<evidence type="ECO:0000313" key="1">
    <source>
        <dbReference type="EMBL" id="VEL10088.1"/>
    </source>
</evidence>
<dbReference type="Proteomes" id="UP000784294">
    <property type="component" value="Unassembled WGS sequence"/>
</dbReference>
<name>A0A3S5A8R8_9PLAT</name>
<sequence length="291" mass="29986">MDSPLGSHPDGALVTATVFCPVDASRLKQLSPPPSATLPTLPLLVCPRLSGTDANPDSPGYTVTSSIGGLIANRLPQNQSLSAHNSSNNGCSSYTSLTSAPLVGEPHLSTRRLLVASRSSSDSIGLPCSSGSAIPTIVATLSDSSSPGTRVPSSIDLGEKFAVAVTSSASALSSASASNHSQTTSACGDVETIGVLAEQKNNNFVASIQPSSIDGQASKSVGVVSLCLQHDQRHHQSHRLHSDDLISPTHHHPLHLHHYHPIKRHLYLDSTTAAAATSTTTAATASSTSTR</sequence>